<name>A0ABY7QWH5_9ACTN</name>
<dbReference type="InterPro" id="IPR001584">
    <property type="entry name" value="Integrase_cat-core"/>
</dbReference>
<dbReference type="EMBL" id="CP115668">
    <property type="protein sequence ID" value="WCC79416.1"/>
    <property type="molecule type" value="Genomic_DNA"/>
</dbReference>
<dbReference type="RefSeq" id="WP_271417617.1">
    <property type="nucleotide sequence ID" value="NZ_CP115668.1"/>
</dbReference>
<dbReference type="Pfam" id="PF00665">
    <property type="entry name" value="rve"/>
    <property type="match status" value="1"/>
</dbReference>
<protein>
    <recommendedName>
        <fullName evidence="1">Integrase catalytic domain-containing protein</fullName>
    </recommendedName>
</protein>
<evidence type="ECO:0000259" key="1">
    <source>
        <dbReference type="Pfam" id="PF00665"/>
    </source>
</evidence>
<accession>A0ABY7QWH5</accession>
<dbReference type="SUPFAM" id="SSF53098">
    <property type="entry name" value="Ribonuclease H-like"/>
    <property type="match status" value="1"/>
</dbReference>
<dbReference type="Proteomes" id="UP001212097">
    <property type="component" value="Chromosome"/>
</dbReference>
<gene>
    <name evidence="2" type="ORF">O6R08_07780</name>
</gene>
<proteinExistence type="predicted"/>
<evidence type="ECO:0000313" key="2">
    <source>
        <dbReference type="EMBL" id="WCC79416.1"/>
    </source>
</evidence>
<organism evidence="2 3">
    <name type="scientific">Cutibacterium equinum</name>
    <dbReference type="NCBI Taxonomy" id="3016342"/>
    <lineage>
        <taxon>Bacteria</taxon>
        <taxon>Bacillati</taxon>
        <taxon>Actinomycetota</taxon>
        <taxon>Actinomycetes</taxon>
        <taxon>Propionibacteriales</taxon>
        <taxon>Propionibacteriaceae</taxon>
        <taxon>Cutibacterium</taxon>
    </lineage>
</organism>
<keyword evidence="3" id="KW-1185">Reference proteome</keyword>
<feature type="domain" description="Integrase catalytic" evidence="1">
    <location>
        <begin position="1"/>
        <end position="55"/>
    </location>
</feature>
<reference evidence="2 3" key="1">
    <citation type="submission" date="2023-06" db="EMBL/GenBank/DDBJ databases">
        <title>The Gram-positive Non-spore-bearing Anaerobic Bacilli of Human Feces.</title>
        <authorList>
            <person name="Eggerth A.H."/>
        </authorList>
    </citation>
    <scope>NUCLEOTIDE SEQUENCE [LARGE SCALE GENOMIC DNA]</scope>
    <source>
        <strain evidence="2 3">CBA3108</strain>
    </source>
</reference>
<dbReference type="InterPro" id="IPR012337">
    <property type="entry name" value="RNaseH-like_sf"/>
</dbReference>
<evidence type="ECO:0000313" key="3">
    <source>
        <dbReference type="Proteomes" id="UP001212097"/>
    </source>
</evidence>
<sequence length="62" mass="6545">MRTELVEDALKAACAERGSISGAILHSDHGSVDTSMAYVTFCRTLGVAQFMDAVGTNSDHTV</sequence>